<dbReference type="GeneID" id="63819779"/>
<dbReference type="InParanoid" id="A0A165FZ97"/>
<reference evidence="1 2" key="1">
    <citation type="journal article" date="2016" name="Mol. Biol. Evol.">
        <title>Comparative Genomics of Early-Diverging Mushroom-Forming Fungi Provides Insights into the Origins of Lignocellulose Decay Capabilities.</title>
        <authorList>
            <person name="Nagy L.G."/>
            <person name="Riley R."/>
            <person name="Tritt A."/>
            <person name="Adam C."/>
            <person name="Daum C."/>
            <person name="Floudas D."/>
            <person name="Sun H."/>
            <person name="Yadav J.S."/>
            <person name="Pangilinan J."/>
            <person name="Larsson K.H."/>
            <person name="Matsuura K."/>
            <person name="Barry K."/>
            <person name="Labutti K."/>
            <person name="Kuo R."/>
            <person name="Ohm R.A."/>
            <person name="Bhattacharya S.S."/>
            <person name="Shirouzu T."/>
            <person name="Yoshinaga Y."/>
            <person name="Martin F.M."/>
            <person name="Grigoriev I.V."/>
            <person name="Hibbett D.S."/>
        </authorList>
    </citation>
    <scope>NUCLEOTIDE SEQUENCE [LARGE SCALE GENOMIC DNA]</scope>
    <source>
        <strain evidence="1 2">93-53</strain>
    </source>
</reference>
<name>A0A165FZ97_9APHY</name>
<keyword evidence="2" id="KW-1185">Reference proteome</keyword>
<dbReference type="Proteomes" id="UP000076871">
    <property type="component" value="Unassembled WGS sequence"/>
</dbReference>
<accession>A0A165FZ97</accession>
<evidence type="ECO:0000313" key="2">
    <source>
        <dbReference type="Proteomes" id="UP000076871"/>
    </source>
</evidence>
<evidence type="ECO:0000313" key="1">
    <source>
        <dbReference type="EMBL" id="KZT09610.1"/>
    </source>
</evidence>
<sequence length="165" mass="18848">MLEMLSMLQQIQKHKASKTSSHSNTAFQNEKTALFSGARKEVETIVHDGVTYIDQCKARIAELRAQETSQDDHFKDLSLLWKNHDECIRGLLGTYPSLIENLSHRRAEYINDASAMLEAHAVGRQRSRRRLVMNARARMDENIENQKLATDATALIKHYKALLLS</sequence>
<organism evidence="1 2">
    <name type="scientific">Laetiporus sulphureus 93-53</name>
    <dbReference type="NCBI Taxonomy" id="1314785"/>
    <lineage>
        <taxon>Eukaryota</taxon>
        <taxon>Fungi</taxon>
        <taxon>Dikarya</taxon>
        <taxon>Basidiomycota</taxon>
        <taxon>Agaricomycotina</taxon>
        <taxon>Agaricomycetes</taxon>
        <taxon>Polyporales</taxon>
        <taxon>Laetiporus</taxon>
    </lineage>
</organism>
<dbReference type="AlphaFoldDB" id="A0A165FZ97"/>
<dbReference type="EMBL" id="KV427611">
    <property type="protein sequence ID" value="KZT09610.1"/>
    <property type="molecule type" value="Genomic_DNA"/>
</dbReference>
<dbReference type="RefSeq" id="XP_040767350.1">
    <property type="nucleotide sequence ID" value="XM_040902748.1"/>
</dbReference>
<dbReference type="OrthoDB" id="3264586at2759"/>
<proteinExistence type="predicted"/>
<protein>
    <submittedName>
        <fullName evidence="1">Uncharacterized protein</fullName>
    </submittedName>
</protein>
<gene>
    <name evidence="1" type="ORF">LAESUDRAFT_512954</name>
</gene>